<evidence type="ECO:0000256" key="5">
    <source>
        <dbReference type="ARBA" id="ARBA00023242"/>
    </source>
</evidence>
<dbReference type="InterPro" id="IPR044837">
    <property type="entry name" value="REM16-like"/>
</dbReference>
<dbReference type="OMA" id="EDANCCL"/>
<keyword evidence="8" id="KW-1185">Reference proteome</keyword>
<dbReference type="PANTHER" id="PTHR31391:SF106">
    <property type="entry name" value="B3 DOMAIN-CONTAINING PROTEIN OS01G0723500"/>
    <property type="match status" value="1"/>
</dbReference>
<evidence type="ECO:0000259" key="6">
    <source>
        <dbReference type="PROSITE" id="PS50863"/>
    </source>
</evidence>
<dbReference type="SUPFAM" id="SSF101936">
    <property type="entry name" value="DNA-binding pseudobarrel domain"/>
    <property type="match status" value="3"/>
</dbReference>
<evidence type="ECO:0000256" key="3">
    <source>
        <dbReference type="ARBA" id="ARBA00023125"/>
    </source>
</evidence>
<dbReference type="CDD" id="cd10017">
    <property type="entry name" value="B3_DNA"/>
    <property type="match status" value="3"/>
</dbReference>
<evidence type="ECO:0000256" key="1">
    <source>
        <dbReference type="ARBA" id="ARBA00004123"/>
    </source>
</evidence>
<evidence type="ECO:0000313" key="7">
    <source>
        <dbReference type="EMBL" id="ONK64859.1"/>
    </source>
</evidence>
<dbReference type="GO" id="GO:0005634">
    <property type="term" value="C:nucleus"/>
    <property type="evidence" value="ECO:0007669"/>
    <property type="project" value="UniProtKB-SubCell"/>
</dbReference>
<name>A0A5P1EJ94_ASPOF</name>
<feature type="domain" description="TF-B3" evidence="6">
    <location>
        <begin position="11"/>
        <end position="104"/>
    </location>
</feature>
<dbReference type="GO" id="GO:0003677">
    <property type="term" value="F:DNA binding"/>
    <property type="evidence" value="ECO:0007669"/>
    <property type="project" value="UniProtKB-KW"/>
</dbReference>
<feature type="domain" description="TF-B3" evidence="6">
    <location>
        <begin position="184"/>
        <end position="279"/>
    </location>
</feature>
<evidence type="ECO:0000256" key="4">
    <source>
        <dbReference type="ARBA" id="ARBA00023163"/>
    </source>
</evidence>
<dbReference type="Gramene" id="ONK64859">
    <property type="protein sequence ID" value="ONK64859"/>
    <property type="gene ID" value="A4U43_C07F30720"/>
</dbReference>
<dbReference type="PANTHER" id="PTHR31391">
    <property type="entry name" value="B3 DOMAIN-CONTAINING PROTEIN OS11G0197600-RELATED"/>
    <property type="match status" value="1"/>
</dbReference>
<dbReference type="AlphaFoldDB" id="A0A5P1EJ94"/>
<keyword evidence="2" id="KW-0805">Transcription regulation</keyword>
<dbReference type="InterPro" id="IPR015300">
    <property type="entry name" value="DNA-bd_pseudobarrel_sf"/>
</dbReference>
<keyword evidence="3" id="KW-0238">DNA-binding</keyword>
<keyword evidence="4" id="KW-0804">Transcription</keyword>
<reference evidence="8" key="1">
    <citation type="journal article" date="2017" name="Nat. Commun.">
        <title>The asparagus genome sheds light on the origin and evolution of a young Y chromosome.</title>
        <authorList>
            <person name="Harkess A."/>
            <person name="Zhou J."/>
            <person name="Xu C."/>
            <person name="Bowers J.E."/>
            <person name="Van der Hulst R."/>
            <person name="Ayyampalayam S."/>
            <person name="Mercati F."/>
            <person name="Riccardi P."/>
            <person name="McKain M.R."/>
            <person name="Kakrana A."/>
            <person name="Tang H."/>
            <person name="Ray J."/>
            <person name="Groenendijk J."/>
            <person name="Arikit S."/>
            <person name="Mathioni S.M."/>
            <person name="Nakano M."/>
            <person name="Shan H."/>
            <person name="Telgmann-Rauber A."/>
            <person name="Kanno A."/>
            <person name="Yue Z."/>
            <person name="Chen H."/>
            <person name="Li W."/>
            <person name="Chen Y."/>
            <person name="Xu X."/>
            <person name="Zhang Y."/>
            <person name="Luo S."/>
            <person name="Chen H."/>
            <person name="Gao J."/>
            <person name="Mao Z."/>
            <person name="Pires J.C."/>
            <person name="Luo M."/>
            <person name="Kudrna D."/>
            <person name="Wing R.A."/>
            <person name="Meyers B.C."/>
            <person name="Yi K."/>
            <person name="Kong H."/>
            <person name="Lavrijsen P."/>
            <person name="Sunseri F."/>
            <person name="Falavigna A."/>
            <person name="Ye Y."/>
            <person name="Leebens-Mack J.H."/>
            <person name="Chen G."/>
        </authorList>
    </citation>
    <scope>NUCLEOTIDE SEQUENCE [LARGE SCALE GENOMIC DNA]</scope>
    <source>
        <strain evidence="8">cv. DH0086</strain>
    </source>
</reference>
<dbReference type="PROSITE" id="PS50863">
    <property type="entry name" value="B3"/>
    <property type="match status" value="3"/>
</dbReference>
<gene>
    <name evidence="7" type="ORF">A4U43_C07F30720</name>
</gene>
<keyword evidence="5" id="KW-0539">Nucleus</keyword>
<comment type="subcellular location">
    <subcellularLocation>
        <location evidence="1">Nucleus</location>
    </subcellularLocation>
</comment>
<organism evidence="7 8">
    <name type="scientific">Asparagus officinalis</name>
    <name type="common">Garden asparagus</name>
    <dbReference type="NCBI Taxonomy" id="4686"/>
    <lineage>
        <taxon>Eukaryota</taxon>
        <taxon>Viridiplantae</taxon>
        <taxon>Streptophyta</taxon>
        <taxon>Embryophyta</taxon>
        <taxon>Tracheophyta</taxon>
        <taxon>Spermatophyta</taxon>
        <taxon>Magnoliopsida</taxon>
        <taxon>Liliopsida</taxon>
        <taxon>Asparagales</taxon>
        <taxon>Asparagaceae</taxon>
        <taxon>Asparagoideae</taxon>
        <taxon>Asparagus</taxon>
    </lineage>
</organism>
<dbReference type="OrthoDB" id="1666376at2759"/>
<proteinExistence type="predicted"/>
<dbReference type="InterPro" id="IPR003340">
    <property type="entry name" value="B3_DNA-bd"/>
</dbReference>
<dbReference type="EMBL" id="CM007387">
    <property type="protein sequence ID" value="ONK64859.1"/>
    <property type="molecule type" value="Genomic_DNA"/>
</dbReference>
<protein>
    <recommendedName>
        <fullName evidence="6">TF-B3 domain-containing protein</fullName>
    </recommendedName>
</protein>
<dbReference type="SMART" id="SM01019">
    <property type="entry name" value="B3"/>
    <property type="match status" value="3"/>
</dbReference>
<accession>A0A5P1EJ94</accession>
<evidence type="ECO:0000313" key="8">
    <source>
        <dbReference type="Proteomes" id="UP000243459"/>
    </source>
</evidence>
<dbReference type="Proteomes" id="UP000243459">
    <property type="component" value="Chromosome 7"/>
</dbReference>
<dbReference type="Gene3D" id="2.40.330.10">
    <property type="entry name" value="DNA-binding pseudobarrel domain"/>
    <property type="match status" value="3"/>
</dbReference>
<evidence type="ECO:0000256" key="2">
    <source>
        <dbReference type="ARBA" id="ARBA00023015"/>
    </source>
</evidence>
<sequence>MGKPKLLSMATPSFFKVMFGDFRTSLRIPTCFEKHFGEKPMRRSVLRSSAGRKWEIKMGTVGDQVFFQDGWGRFISDNSINFGDFLVFFYDGDVGFDVKIYGATCCEKAVEFEVKIEAESESECSDYKSPVNPGSDPLKVGRNKKARKSKEITAEKSKMCYKVIRGAKVSDKAIKAACSFRSPHPHFVTSCRSSPTFYMRIPAELVKKCNLDVKNSIVLQDPRGTSWSIKLSTWGDGHLRLTSGWSRFYNKNHLKEGDACVLELVQGGATINVHIFRSAEYRTKSIPQSGERFLNVDDMRKVQHARKSMGSDNIKSERFLSIDVMKKVPKEAESFKSRHPTLVIVWRPSLFYRVNIPKKLAQELGLVKDQETILIDSSGKSWSADISVRTTGLVELGVGWSHFSRGNNLASGDVCIFEFFGGAEYIKVHIFRAGETNTAN</sequence>
<feature type="domain" description="TF-B3" evidence="6">
    <location>
        <begin position="339"/>
        <end position="434"/>
    </location>
</feature>
<dbReference type="Pfam" id="PF02362">
    <property type="entry name" value="B3"/>
    <property type="match status" value="3"/>
</dbReference>